<accession>A0A2W5H6G4</accession>
<feature type="region of interest" description="Disordered" evidence="1">
    <location>
        <begin position="35"/>
        <end position="71"/>
    </location>
</feature>
<organism evidence="3 4">
    <name type="scientific">Micavibrio aeruginosavorus</name>
    <dbReference type="NCBI Taxonomy" id="349221"/>
    <lineage>
        <taxon>Bacteria</taxon>
        <taxon>Pseudomonadati</taxon>
        <taxon>Bdellovibrionota</taxon>
        <taxon>Bdellovibrionia</taxon>
        <taxon>Bdellovibrionales</taxon>
        <taxon>Pseudobdellovibrionaceae</taxon>
        <taxon>Micavibrio</taxon>
    </lineage>
</organism>
<evidence type="ECO:0000313" key="4">
    <source>
        <dbReference type="Proteomes" id="UP000249739"/>
    </source>
</evidence>
<dbReference type="EMBL" id="QFOT01000175">
    <property type="protein sequence ID" value="PZP53566.1"/>
    <property type="molecule type" value="Genomic_DNA"/>
</dbReference>
<dbReference type="Proteomes" id="UP000249739">
    <property type="component" value="Unassembled WGS sequence"/>
</dbReference>
<evidence type="ECO:0000256" key="2">
    <source>
        <dbReference type="SAM" id="SignalP"/>
    </source>
</evidence>
<sequence>MLRSFFLVGLLALPLPAFAQNAAPAPMRHMSITKTPAAKTSAPEPAAEEDKAVAPPAKESPAPKALKPQDALKKTDTLTDWPYYADLMTIDNDTALDKVIRAVDIDPGSVPPKGLFYLAKALSERKRYEEAAFYYYAGQLRATFDMARFPPYAPSETAVKLDRRTEDQIGSVPKADTVIINPHEPISILALSIGSPIARWAMADAARLDAVMEKVRLWDAATPYAYLPDYDLSHAAPFDKWPSLLTKTRNDYFTRVRQIARGLTAIRPVEPSPSFSRP</sequence>
<comment type="caution">
    <text evidence="3">The sequence shown here is derived from an EMBL/GenBank/DDBJ whole genome shotgun (WGS) entry which is preliminary data.</text>
</comment>
<evidence type="ECO:0000256" key="1">
    <source>
        <dbReference type="SAM" id="MobiDB-lite"/>
    </source>
</evidence>
<gene>
    <name evidence="3" type="ORF">DI586_10905</name>
</gene>
<evidence type="ECO:0000313" key="3">
    <source>
        <dbReference type="EMBL" id="PZP53566.1"/>
    </source>
</evidence>
<proteinExistence type="predicted"/>
<dbReference type="AlphaFoldDB" id="A0A2W5H6G4"/>
<name>A0A2W5H6G4_9BACT</name>
<reference evidence="3 4" key="1">
    <citation type="submission" date="2017-08" db="EMBL/GenBank/DDBJ databases">
        <title>Infants hospitalized years apart are colonized by the same room-sourced microbial strains.</title>
        <authorList>
            <person name="Brooks B."/>
            <person name="Olm M.R."/>
            <person name="Firek B.A."/>
            <person name="Baker R."/>
            <person name="Thomas B.C."/>
            <person name="Morowitz M.J."/>
            <person name="Banfield J.F."/>
        </authorList>
    </citation>
    <scope>NUCLEOTIDE SEQUENCE [LARGE SCALE GENOMIC DNA]</scope>
    <source>
        <strain evidence="3">S2_006_000_R2_64</strain>
    </source>
</reference>
<feature type="compositionally biased region" description="Low complexity" evidence="1">
    <location>
        <begin position="53"/>
        <end position="68"/>
    </location>
</feature>
<protein>
    <submittedName>
        <fullName evidence="3">Uncharacterized protein</fullName>
    </submittedName>
</protein>
<feature type="signal peptide" evidence="2">
    <location>
        <begin position="1"/>
        <end position="19"/>
    </location>
</feature>
<keyword evidence="2" id="KW-0732">Signal</keyword>
<feature type="chain" id="PRO_5015856309" evidence="2">
    <location>
        <begin position="20"/>
        <end position="278"/>
    </location>
</feature>